<dbReference type="EC" id="2.4.2.19" evidence="5"/>
<dbReference type="Gene3D" id="3.20.20.70">
    <property type="entry name" value="Aldolase class I"/>
    <property type="match status" value="1"/>
</dbReference>
<comment type="catalytic activity">
    <reaction evidence="10">
        <text>nicotinate beta-D-ribonucleotide + CO2 + diphosphate = quinolinate + 5-phospho-alpha-D-ribose 1-diphosphate + 2 H(+)</text>
        <dbReference type="Rhea" id="RHEA:12733"/>
        <dbReference type="ChEBI" id="CHEBI:15378"/>
        <dbReference type="ChEBI" id="CHEBI:16526"/>
        <dbReference type="ChEBI" id="CHEBI:29959"/>
        <dbReference type="ChEBI" id="CHEBI:33019"/>
        <dbReference type="ChEBI" id="CHEBI:57502"/>
        <dbReference type="ChEBI" id="CHEBI:58017"/>
        <dbReference type="EC" id="2.4.2.19"/>
    </reaction>
</comment>
<sequence length="276" mass="30424">MNFLMVDKLIEEALLEDIDYGDVTTDNLIPEGQISQGKFISKESGIAAGIAVAERVFEILDDSIIFAAKIKDGDRVEKGSVIAEIKGSSRSILKGERVALNIMQRMSGIATKTRRMVELVKDYDVKIVDTRKTLPGFRMLDKYSVKVGGGYNHRMNLSDYVMIKDNHIKAVGSIKKAVAKIKNSLPFTVKIEVEVENLQQLQEAADTEADVIMLDNMDVDEMKKAVKFIDGRFVLEASGNVTEENVRSIAAAGVDIISIGALTHSVKALDISLRFI</sequence>
<comment type="pathway">
    <text evidence="2">Cofactor biosynthesis; NAD(+) biosynthesis; nicotinate D-ribonucleotide from quinolinate: step 1/1.</text>
</comment>
<feature type="binding site" evidence="13">
    <location>
        <begin position="259"/>
        <end position="261"/>
    </location>
    <ligand>
        <name>substrate</name>
    </ligand>
</feature>
<evidence type="ECO:0000313" key="16">
    <source>
        <dbReference type="EMBL" id="PRR86124.1"/>
    </source>
</evidence>
<comment type="subunit">
    <text evidence="4">Hexamer formed by 3 homodimers.</text>
</comment>
<evidence type="ECO:0000256" key="12">
    <source>
        <dbReference type="PIRNR" id="PIRNR006250"/>
    </source>
</evidence>
<feature type="binding site" evidence="13">
    <location>
        <position position="215"/>
    </location>
    <ligand>
        <name>substrate</name>
    </ligand>
</feature>
<dbReference type="InterPro" id="IPR004393">
    <property type="entry name" value="NadC"/>
</dbReference>
<dbReference type="Pfam" id="PF01729">
    <property type="entry name" value="QRPTase_C"/>
    <property type="match status" value="1"/>
</dbReference>
<gene>
    <name evidence="16" type="primary">nadC_1</name>
    <name evidence="16" type="ORF">CLLU_09560</name>
</gene>
<dbReference type="FunFam" id="3.20.20.70:FF:000030">
    <property type="entry name" value="Nicotinate-nucleotide pyrophosphorylase, carboxylating"/>
    <property type="match status" value="1"/>
</dbReference>
<proteinExistence type="inferred from homology"/>
<dbReference type="RefSeq" id="WP_106008438.1">
    <property type="nucleotide sequence ID" value="NZ_PVXP01000008.1"/>
</dbReference>
<evidence type="ECO:0000259" key="14">
    <source>
        <dbReference type="Pfam" id="PF01729"/>
    </source>
</evidence>
<feature type="binding site" evidence="13">
    <location>
        <position position="97"/>
    </location>
    <ligand>
        <name>substrate</name>
    </ligand>
</feature>
<dbReference type="Gene3D" id="3.90.1170.20">
    <property type="entry name" value="Quinolinate phosphoribosyl transferase, N-terminal domain"/>
    <property type="match status" value="1"/>
</dbReference>
<dbReference type="GO" id="GO:0034213">
    <property type="term" value="P:quinolinate catabolic process"/>
    <property type="evidence" value="ECO:0007669"/>
    <property type="project" value="TreeGrafter"/>
</dbReference>
<feature type="domain" description="Quinolinate phosphoribosyl transferase N-terminal" evidence="15">
    <location>
        <begin position="22"/>
        <end position="107"/>
    </location>
</feature>
<dbReference type="GO" id="GO:0005737">
    <property type="term" value="C:cytoplasm"/>
    <property type="evidence" value="ECO:0007669"/>
    <property type="project" value="TreeGrafter"/>
</dbReference>
<dbReference type="CDD" id="cd01572">
    <property type="entry name" value="QPRTase"/>
    <property type="match status" value="1"/>
</dbReference>
<feature type="binding site" evidence="13">
    <location>
        <position position="154"/>
    </location>
    <ligand>
        <name>substrate</name>
    </ligand>
</feature>
<dbReference type="SUPFAM" id="SSF54675">
    <property type="entry name" value="Nicotinate/Quinolinate PRTase N-terminal domain-like"/>
    <property type="match status" value="1"/>
</dbReference>
<dbReference type="InterPro" id="IPR013785">
    <property type="entry name" value="Aldolase_TIM"/>
</dbReference>
<dbReference type="PANTHER" id="PTHR32179">
    <property type="entry name" value="NICOTINATE-NUCLEOTIDE PYROPHOSPHORYLASE [CARBOXYLATING]"/>
    <property type="match status" value="1"/>
</dbReference>
<evidence type="ECO:0000256" key="9">
    <source>
        <dbReference type="ARBA" id="ARBA00033102"/>
    </source>
</evidence>
<dbReference type="InterPro" id="IPR027277">
    <property type="entry name" value="NadC/ModD"/>
</dbReference>
<evidence type="ECO:0000259" key="15">
    <source>
        <dbReference type="Pfam" id="PF02749"/>
    </source>
</evidence>
<keyword evidence="8 12" id="KW-0808">Transferase</keyword>
<dbReference type="SUPFAM" id="SSF51690">
    <property type="entry name" value="Nicotinate/Quinolinate PRTase C-terminal domain-like"/>
    <property type="match status" value="1"/>
</dbReference>
<evidence type="ECO:0000256" key="1">
    <source>
        <dbReference type="ARBA" id="ARBA00003237"/>
    </source>
</evidence>
<dbReference type="GO" id="GO:0009435">
    <property type="term" value="P:NAD+ biosynthetic process"/>
    <property type="evidence" value="ECO:0007669"/>
    <property type="project" value="UniProtKB-UniPathway"/>
</dbReference>
<dbReference type="FunFam" id="3.90.1170.20:FF:000001">
    <property type="entry name" value="Nicotinate-nucleotide diphosphorylase (Carboxylating)"/>
    <property type="match status" value="1"/>
</dbReference>
<feature type="binding site" evidence="13">
    <location>
        <begin position="130"/>
        <end position="132"/>
    </location>
    <ligand>
        <name>substrate</name>
    </ligand>
</feature>
<evidence type="ECO:0000256" key="8">
    <source>
        <dbReference type="ARBA" id="ARBA00022679"/>
    </source>
</evidence>
<dbReference type="PANTHER" id="PTHR32179:SF3">
    <property type="entry name" value="NICOTINATE-NUCLEOTIDE PYROPHOSPHORYLASE [CARBOXYLATING]"/>
    <property type="match status" value="1"/>
</dbReference>
<comment type="function">
    <text evidence="1">Involved in the catabolism of quinolinic acid (QA).</text>
</comment>
<dbReference type="OrthoDB" id="9782546at2"/>
<comment type="similarity">
    <text evidence="3 12">Belongs to the NadC/ModD family.</text>
</comment>
<organism evidence="16 17">
    <name type="scientific">Clostridium luticellarii</name>
    <dbReference type="NCBI Taxonomy" id="1691940"/>
    <lineage>
        <taxon>Bacteria</taxon>
        <taxon>Bacillati</taxon>
        <taxon>Bacillota</taxon>
        <taxon>Clostridia</taxon>
        <taxon>Eubacteriales</taxon>
        <taxon>Clostridiaceae</taxon>
        <taxon>Clostridium</taxon>
    </lineage>
</organism>
<evidence type="ECO:0000256" key="5">
    <source>
        <dbReference type="ARBA" id="ARBA00011944"/>
    </source>
</evidence>
<comment type="caution">
    <text evidence="16">The sequence shown here is derived from an EMBL/GenBank/DDBJ whole genome shotgun (WGS) entry which is preliminary data.</text>
</comment>
<dbReference type="Pfam" id="PF02749">
    <property type="entry name" value="QRPTase_N"/>
    <property type="match status" value="1"/>
</dbReference>
<evidence type="ECO:0000256" key="6">
    <source>
        <dbReference type="ARBA" id="ARBA00022642"/>
    </source>
</evidence>
<dbReference type="InterPro" id="IPR037128">
    <property type="entry name" value="Quinolinate_PRibosylTase_N_sf"/>
</dbReference>
<dbReference type="AlphaFoldDB" id="A0A2T0BQG2"/>
<dbReference type="PIRSF" id="PIRSF006250">
    <property type="entry name" value="NadC_ModD"/>
    <property type="match status" value="1"/>
</dbReference>
<dbReference type="GO" id="GO:0004514">
    <property type="term" value="F:nicotinate-nucleotide diphosphorylase (carboxylating) activity"/>
    <property type="evidence" value="ECO:0007669"/>
    <property type="project" value="UniProtKB-EC"/>
</dbReference>
<feature type="domain" description="Quinolinate phosphoribosyl transferase C-terminal" evidence="14">
    <location>
        <begin position="109"/>
        <end position="274"/>
    </location>
</feature>
<evidence type="ECO:0000256" key="7">
    <source>
        <dbReference type="ARBA" id="ARBA00022676"/>
    </source>
</evidence>
<evidence type="ECO:0000256" key="2">
    <source>
        <dbReference type="ARBA" id="ARBA00004893"/>
    </source>
</evidence>
<dbReference type="InterPro" id="IPR002638">
    <property type="entry name" value="Quinolinate_PRibosylTrfase_C"/>
</dbReference>
<dbReference type="EMBL" id="PVXP01000008">
    <property type="protein sequence ID" value="PRR86124.1"/>
    <property type="molecule type" value="Genomic_DNA"/>
</dbReference>
<evidence type="ECO:0000313" key="17">
    <source>
        <dbReference type="Proteomes" id="UP000237798"/>
    </source>
</evidence>
<accession>A0A2T0BQG2</accession>
<reference evidence="16 17" key="1">
    <citation type="submission" date="2018-03" db="EMBL/GenBank/DDBJ databases">
        <title>Genome sequence of Clostridium luticellarii DSM 29923.</title>
        <authorList>
            <person name="Poehlein A."/>
            <person name="Daniel R."/>
        </authorList>
    </citation>
    <scope>NUCLEOTIDE SEQUENCE [LARGE SCALE GENOMIC DNA]</scope>
    <source>
        <strain evidence="16 17">DSM 29923</strain>
    </source>
</reference>
<evidence type="ECO:0000256" key="3">
    <source>
        <dbReference type="ARBA" id="ARBA00009400"/>
    </source>
</evidence>
<name>A0A2T0BQG2_9CLOT</name>
<feature type="binding site" evidence="13">
    <location>
        <position position="194"/>
    </location>
    <ligand>
        <name>substrate</name>
    </ligand>
</feature>
<dbReference type="InterPro" id="IPR022412">
    <property type="entry name" value="Quinolinate_PRibosylTrfase_N"/>
</dbReference>
<evidence type="ECO:0000256" key="10">
    <source>
        <dbReference type="ARBA" id="ARBA00047445"/>
    </source>
</evidence>
<evidence type="ECO:0000256" key="11">
    <source>
        <dbReference type="ARBA" id="ARBA00069173"/>
    </source>
</evidence>
<feature type="binding site" evidence="13">
    <location>
        <begin position="238"/>
        <end position="240"/>
    </location>
    <ligand>
        <name>substrate</name>
    </ligand>
</feature>
<keyword evidence="6" id="KW-0662">Pyridine nucleotide biosynthesis</keyword>
<protein>
    <recommendedName>
        <fullName evidence="11">Probable nicotinate-nucleotide pyrophosphorylase [carboxylating]</fullName>
        <ecNumber evidence="5">2.4.2.19</ecNumber>
    </recommendedName>
    <alternativeName>
        <fullName evidence="9">Quinolinate phosphoribosyltransferase [decarboxylating]</fullName>
    </alternativeName>
</protein>
<evidence type="ECO:0000256" key="4">
    <source>
        <dbReference type="ARBA" id="ARBA00011218"/>
    </source>
</evidence>
<keyword evidence="7 12" id="KW-0328">Glycosyltransferase</keyword>
<dbReference type="NCBIfam" id="TIGR00078">
    <property type="entry name" value="nadC"/>
    <property type="match status" value="1"/>
</dbReference>
<dbReference type="Proteomes" id="UP000237798">
    <property type="component" value="Unassembled WGS sequence"/>
</dbReference>
<dbReference type="InterPro" id="IPR036068">
    <property type="entry name" value="Nicotinate_pribotase-like_C"/>
</dbReference>
<evidence type="ECO:0000256" key="13">
    <source>
        <dbReference type="PIRSR" id="PIRSR006250-1"/>
    </source>
</evidence>
<keyword evidence="17" id="KW-1185">Reference proteome</keyword>
<dbReference type="UniPathway" id="UPA00253">
    <property type="reaction ID" value="UER00331"/>
</dbReference>
<feature type="binding site" evidence="13">
    <location>
        <position position="164"/>
    </location>
    <ligand>
        <name>substrate</name>
    </ligand>
</feature>